<proteinExistence type="predicted"/>
<evidence type="ECO:0000313" key="3">
    <source>
        <dbReference type="Proteomes" id="UP000800096"/>
    </source>
</evidence>
<evidence type="ECO:0000256" key="1">
    <source>
        <dbReference type="SAM" id="MobiDB-lite"/>
    </source>
</evidence>
<feature type="region of interest" description="Disordered" evidence="1">
    <location>
        <begin position="437"/>
        <end position="457"/>
    </location>
</feature>
<dbReference type="Proteomes" id="UP000800096">
    <property type="component" value="Unassembled WGS sequence"/>
</dbReference>
<protein>
    <submittedName>
        <fullName evidence="2">Uncharacterized protein</fullName>
    </submittedName>
</protein>
<feature type="region of interest" description="Disordered" evidence="1">
    <location>
        <begin position="626"/>
        <end position="702"/>
    </location>
</feature>
<feature type="compositionally biased region" description="Polar residues" evidence="1">
    <location>
        <begin position="564"/>
        <end position="574"/>
    </location>
</feature>
<keyword evidence="3" id="KW-1185">Reference proteome</keyword>
<feature type="compositionally biased region" description="Polar residues" evidence="1">
    <location>
        <begin position="441"/>
        <end position="450"/>
    </location>
</feature>
<evidence type="ECO:0000313" key="2">
    <source>
        <dbReference type="EMBL" id="KAF1918051.1"/>
    </source>
</evidence>
<sequence length="702" mass="76378">MGTTITTVTEQRDNALDKFHAAETSVTNIKEEWTKCHDELEDLQTKARIWQCDSENAQVEELNYLKSIADLQSHLAKSSDALEKELDDRNSTRNTLVERSDTLETTRAELRGSELEYQDLMVKHEKLAPNFGTLQDFYDKIIQQRDLLQQDRDACLESKACYSSTIKSKAMELAKTHRELRAAQVKIVQLEDANDVLKGMTLTWETNVSAGASIDSGTKSNAAAHENVKVPRTEQYRNGDLDFDANEELRLLATAAISTPASSQTDETSINANDVTLTMDSSATIPTTPPVLVKEERSISPCVAPAPENANLTQLNFTTIETNPFASLDTTRIDEESGYSSDDCHQELYEKHVLNEQTGIHDQEDYDESDPNSVTVIVDNGPAQPAFVSTFQQSHSPVVNAFDAFADLPFYSNAEVLEFSLAEGLIKSDISPQVKERESESFSGATSTDSLGLEGTTPHKRNFSSFIDLINSAKKENAQHIDTPNVAFNPMASKFTPSFATPSPPPQTGELSPLHTENNFADATTELAIQLPSDTEQSFSILPIAPPVAVQDQHPEPDHEASPLINTKATTASGPPSPVKALREKHPNVFPDGHSAHSQAKALEPTKPSAGMMSSTWATASAIHDTTEDASQNKAQDPRKPSAGILSSRWAPSSIGTDGLSPSIGYGRPQSGGRGGSGYGSGRQSNYAHNSGRRDQSGMLGK</sequence>
<name>A0A6A5QQN4_AMPQU</name>
<dbReference type="EMBL" id="ML979134">
    <property type="protein sequence ID" value="KAF1918051.1"/>
    <property type="molecule type" value="Genomic_DNA"/>
</dbReference>
<accession>A0A6A5QQN4</accession>
<feature type="compositionally biased region" description="Gly residues" evidence="1">
    <location>
        <begin position="670"/>
        <end position="681"/>
    </location>
</feature>
<reference evidence="2" key="1">
    <citation type="journal article" date="2020" name="Stud. Mycol.">
        <title>101 Dothideomycetes genomes: a test case for predicting lifestyles and emergence of pathogens.</title>
        <authorList>
            <person name="Haridas S."/>
            <person name="Albert R."/>
            <person name="Binder M."/>
            <person name="Bloem J."/>
            <person name="Labutti K."/>
            <person name="Salamov A."/>
            <person name="Andreopoulos B."/>
            <person name="Baker S."/>
            <person name="Barry K."/>
            <person name="Bills G."/>
            <person name="Bluhm B."/>
            <person name="Cannon C."/>
            <person name="Castanera R."/>
            <person name="Culley D."/>
            <person name="Daum C."/>
            <person name="Ezra D."/>
            <person name="Gonzalez J."/>
            <person name="Henrissat B."/>
            <person name="Kuo A."/>
            <person name="Liang C."/>
            <person name="Lipzen A."/>
            <person name="Lutzoni F."/>
            <person name="Magnuson J."/>
            <person name="Mondo S."/>
            <person name="Nolan M."/>
            <person name="Ohm R."/>
            <person name="Pangilinan J."/>
            <person name="Park H.-J."/>
            <person name="Ramirez L."/>
            <person name="Alfaro M."/>
            <person name="Sun H."/>
            <person name="Tritt A."/>
            <person name="Yoshinaga Y."/>
            <person name="Zwiers L.-H."/>
            <person name="Turgeon B."/>
            <person name="Goodwin S."/>
            <person name="Spatafora J."/>
            <person name="Crous P."/>
            <person name="Grigoriev I."/>
        </authorList>
    </citation>
    <scope>NUCLEOTIDE SEQUENCE</scope>
    <source>
        <strain evidence="2">HMLAC05119</strain>
    </source>
</reference>
<feature type="region of interest" description="Disordered" evidence="1">
    <location>
        <begin position="549"/>
        <end position="613"/>
    </location>
</feature>
<dbReference type="AlphaFoldDB" id="A0A6A5QQN4"/>
<gene>
    <name evidence="2" type="ORF">BDU57DRAFT_528536</name>
</gene>
<organism evidence="2 3">
    <name type="scientific">Ampelomyces quisqualis</name>
    <name type="common">Powdery mildew agent</name>
    <dbReference type="NCBI Taxonomy" id="50730"/>
    <lineage>
        <taxon>Eukaryota</taxon>
        <taxon>Fungi</taxon>
        <taxon>Dikarya</taxon>
        <taxon>Ascomycota</taxon>
        <taxon>Pezizomycotina</taxon>
        <taxon>Dothideomycetes</taxon>
        <taxon>Pleosporomycetidae</taxon>
        <taxon>Pleosporales</taxon>
        <taxon>Pleosporineae</taxon>
        <taxon>Phaeosphaeriaceae</taxon>
        <taxon>Ampelomyces</taxon>
    </lineage>
</organism>